<dbReference type="RefSeq" id="WP_004091939.1">
    <property type="nucleotide sequence ID" value="NZ_AFGF01000013.1"/>
</dbReference>
<organism evidence="1 2">
    <name type="scientific">Acetonema longum DSM 6540</name>
    <dbReference type="NCBI Taxonomy" id="1009370"/>
    <lineage>
        <taxon>Bacteria</taxon>
        <taxon>Bacillati</taxon>
        <taxon>Bacillota</taxon>
        <taxon>Negativicutes</taxon>
        <taxon>Acetonemataceae</taxon>
        <taxon>Acetonema</taxon>
    </lineage>
</organism>
<dbReference type="Proteomes" id="UP000003240">
    <property type="component" value="Unassembled WGS sequence"/>
</dbReference>
<accession>F7NDX2</accession>
<evidence type="ECO:0000313" key="1">
    <source>
        <dbReference type="EMBL" id="EGO65787.1"/>
    </source>
</evidence>
<proteinExistence type="predicted"/>
<keyword evidence="2" id="KW-1185">Reference proteome</keyword>
<protein>
    <submittedName>
        <fullName evidence="1">Uncharacterized protein</fullName>
    </submittedName>
</protein>
<comment type="caution">
    <text evidence="1">The sequence shown here is derived from an EMBL/GenBank/DDBJ whole genome shotgun (WGS) entry which is preliminary data.</text>
</comment>
<gene>
    <name evidence="1" type="ORF">ALO_01150</name>
</gene>
<sequence length="156" mass="17507">MFGVFKVPKAFQAAEFTSLRELLNARKEQSLDNQSQAALNFPGGNKNGLDVNGIDFAAFQLSLNDGNSYHLAWLLALQDKRTIKPGEDYFSQQVTLQQKNQAILLHDSINNNISQWQFNDPKTGAGFKILEVPPFEFITVNKKQAYSGSARFLITH</sequence>
<dbReference type="AlphaFoldDB" id="F7NDX2"/>
<dbReference type="OrthoDB" id="1682265at2"/>
<name>F7NDX2_9FIRM</name>
<evidence type="ECO:0000313" key="2">
    <source>
        <dbReference type="Proteomes" id="UP000003240"/>
    </source>
</evidence>
<dbReference type="EMBL" id="AFGF01000013">
    <property type="protein sequence ID" value="EGO65787.1"/>
    <property type="molecule type" value="Genomic_DNA"/>
</dbReference>
<reference evidence="1 2" key="1">
    <citation type="journal article" date="2011" name="EMBO J.">
        <title>Structural diversity of bacterial flagellar motors.</title>
        <authorList>
            <person name="Chen S."/>
            <person name="Beeby M."/>
            <person name="Murphy G.E."/>
            <person name="Leadbetter J.R."/>
            <person name="Hendrixson D.R."/>
            <person name="Briegel A."/>
            <person name="Li Z."/>
            <person name="Shi J."/>
            <person name="Tocheva E.I."/>
            <person name="Muller A."/>
            <person name="Dobro M.J."/>
            <person name="Jensen G.J."/>
        </authorList>
    </citation>
    <scope>NUCLEOTIDE SEQUENCE [LARGE SCALE GENOMIC DNA]</scope>
    <source>
        <strain evidence="1 2">DSM 6540</strain>
    </source>
</reference>